<evidence type="ECO:0000256" key="12">
    <source>
        <dbReference type="ARBA" id="ARBA00022840"/>
    </source>
</evidence>
<evidence type="ECO:0000259" key="14">
    <source>
        <dbReference type="Pfam" id="PF01634"/>
    </source>
</evidence>
<feature type="domain" description="ATP phosphoribosyltransferase catalytic" evidence="14">
    <location>
        <begin position="65"/>
        <end position="222"/>
    </location>
</feature>
<dbReference type="Gene3D" id="3.40.190.10">
    <property type="entry name" value="Periplasmic binding protein-like II"/>
    <property type="match status" value="2"/>
</dbReference>
<dbReference type="Pfam" id="PF01634">
    <property type="entry name" value="HisG"/>
    <property type="match status" value="1"/>
</dbReference>
<comment type="pathway">
    <text evidence="3">Amino-acid biosynthesis; L-histidine biosynthesis; L-histidine from 5-phospho-alpha-D-ribose 1-diphosphate: step 1/9.</text>
</comment>
<evidence type="ECO:0000256" key="10">
    <source>
        <dbReference type="ARBA" id="ARBA00022679"/>
    </source>
</evidence>
<reference evidence="16 17" key="2">
    <citation type="submission" date="2016-08" db="EMBL/GenBank/DDBJ databases">
        <title>Pervasive Adenine N6-methylation of Active Genes in Fungi.</title>
        <authorList>
            <consortium name="DOE Joint Genome Institute"/>
            <person name="Mondo S.J."/>
            <person name="Dannebaum R.O."/>
            <person name="Kuo R.C."/>
            <person name="Labutti K."/>
            <person name="Haridas S."/>
            <person name="Kuo A."/>
            <person name="Salamov A."/>
            <person name="Ahrendt S.R."/>
            <person name="Lipzen A."/>
            <person name="Sullivan W."/>
            <person name="Andreopoulos W.B."/>
            <person name="Clum A."/>
            <person name="Lindquist E."/>
            <person name="Daum C."/>
            <person name="Ramamoorthy G.K."/>
            <person name="Gryganskyi A."/>
            <person name="Culley D."/>
            <person name="Magnuson J.K."/>
            <person name="James T.Y."/>
            <person name="O'Malley M.A."/>
            <person name="Stajich J.E."/>
            <person name="Spatafora J.W."/>
            <person name="Visel A."/>
            <person name="Grigoriev I.V."/>
        </authorList>
    </citation>
    <scope>NUCLEOTIDE SEQUENCE [LARGE SCALE GENOMIC DNA]</scope>
    <source>
        <strain evidence="16 17">S4</strain>
    </source>
</reference>
<gene>
    <name evidence="16" type="ORF">BCR32DRAFT_274783</name>
</gene>
<dbReference type="FunFam" id="3.30.70.120:FF:000003">
    <property type="entry name" value="ATP phosphoribosyltransferase"/>
    <property type="match status" value="1"/>
</dbReference>
<organism evidence="16 17">
    <name type="scientific">Anaeromyces robustus</name>
    <dbReference type="NCBI Taxonomy" id="1754192"/>
    <lineage>
        <taxon>Eukaryota</taxon>
        <taxon>Fungi</taxon>
        <taxon>Fungi incertae sedis</taxon>
        <taxon>Chytridiomycota</taxon>
        <taxon>Chytridiomycota incertae sedis</taxon>
        <taxon>Neocallimastigomycetes</taxon>
        <taxon>Neocallimastigales</taxon>
        <taxon>Neocallimastigaceae</taxon>
        <taxon>Anaeromyces</taxon>
    </lineage>
</organism>
<dbReference type="UniPathway" id="UPA00031">
    <property type="reaction ID" value="UER00006"/>
</dbReference>
<dbReference type="GO" id="GO:0000287">
    <property type="term" value="F:magnesium ion binding"/>
    <property type="evidence" value="ECO:0007669"/>
    <property type="project" value="InterPro"/>
</dbReference>
<dbReference type="InterPro" id="IPR018198">
    <property type="entry name" value="ATP_PRibTrfase_CS"/>
</dbReference>
<dbReference type="GO" id="GO:0003879">
    <property type="term" value="F:ATP phosphoribosyltransferase activity"/>
    <property type="evidence" value="ECO:0007669"/>
    <property type="project" value="UniProtKB-EC"/>
</dbReference>
<dbReference type="GO" id="GO:0005737">
    <property type="term" value="C:cytoplasm"/>
    <property type="evidence" value="ECO:0007669"/>
    <property type="project" value="UniProtKB-SubCell"/>
</dbReference>
<sequence length="302" mass="33577">MSSVNINIDVKELEGRLLFAIPKKGRLYQKCQQLLEGADIQYYRRNRLDIALSTNLPVALIFLPAADIPKFVAEGKIDLGITGQDMIAESNVKVHQLIELGFGKCDLCIQVPVNSGITDPRQLVGKRIVTSFTHLSKEYFRKLDEELKPEKPTTINYISGSVEVSCNMGLADGIVDLVESGETMRAAGLTRIYNIMSTQAVLISNPHSEQQEFIEKIKGRIKGVIAASKYVYCTYNIKRADLPLAVKITPGRKNPTVSPLENDDWVSISVMVNKKDCADIMDKLENIGATDIIIFNIDNCRT</sequence>
<reference evidence="16 17" key="1">
    <citation type="submission" date="2016-08" db="EMBL/GenBank/DDBJ databases">
        <title>A Parts List for Fungal Cellulosomes Revealed by Comparative Genomics.</title>
        <authorList>
            <consortium name="DOE Joint Genome Institute"/>
            <person name="Haitjema C.H."/>
            <person name="Gilmore S.P."/>
            <person name="Henske J.K."/>
            <person name="Solomon K.V."/>
            <person name="De Groot R."/>
            <person name="Kuo A."/>
            <person name="Mondo S.J."/>
            <person name="Salamov A.A."/>
            <person name="Labutti K."/>
            <person name="Zhao Z."/>
            <person name="Chiniquy J."/>
            <person name="Barry K."/>
            <person name="Brewer H.M."/>
            <person name="Purvine S.O."/>
            <person name="Wright A.T."/>
            <person name="Boxma B."/>
            <person name="Van Alen T."/>
            <person name="Hackstein J.H."/>
            <person name="Baker S.E."/>
            <person name="Grigoriev I.V."/>
            <person name="O'Malley M.A."/>
        </authorList>
    </citation>
    <scope>NUCLEOTIDE SEQUENCE [LARGE SCALE GENOMIC DNA]</scope>
    <source>
        <strain evidence="16 17">S4</strain>
    </source>
</reference>
<keyword evidence="13" id="KW-0368">Histidine biosynthesis</keyword>
<dbReference type="STRING" id="1754192.A0A1Y1XN25"/>
<evidence type="ECO:0000256" key="4">
    <source>
        <dbReference type="ARBA" id="ARBA00009372"/>
    </source>
</evidence>
<dbReference type="FunFam" id="3.40.190.10:FF:000123">
    <property type="entry name" value="HIS1p ATP phosphoribosyltransferase"/>
    <property type="match status" value="1"/>
</dbReference>
<keyword evidence="7" id="KW-0963">Cytoplasm</keyword>
<evidence type="ECO:0000313" key="16">
    <source>
        <dbReference type="EMBL" id="ORX87148.1"/>
    </source>
</evidence>
<comment type="subcellular location">
    <subcellularLocation>
        <location evidence="2">Cytoplasm</location>
    </subcellularLocation>
</comment>
<dbReference type="InterPro" id="IPR013820">
    <property type="entry name" value="ATP_PRibTrfase_cat"/>
</dbReference>
<evidence type="ECO:0000313" key="17">
    <source>
        <dbReference type="Proteomes" id="UP000193944"/>
    </source>
</evidence>
<dbReference type="GO" id="GO:0000105">
    <property type="term" value="P:L-histidine biosynthetic process"/>
    <property type="evidence" value="ECO:0007669"/>
    <property type="project" value="UniProtKB-UniPathway"/>
</dbReference>
<dbReference type="OrthoDB" id="2574at2759"/>
<dbReference type="InterPro" id="IPR015867">
    <property type="entry name" value="N-reg_PII/ATP_PRibTrfase_C"/>
</dbReference>
<evidence type="ECO:0000256" key="9">
    <source>
        <dbReference type="ARBA" id="ARBA00022676"/>
    </source>
</evidence>
<dbReference type="FunFam" id="3.40.190.10:FF:000082">
    <property type="entry name" value="ATP phosphoribosyltransferase"/>
    <property type="match status" value="1"/>
</dbReference>
<evidence type="ECO:0000256" key="1">
    <source>
        <dbReference type="ARBA" id="ARBA00000915"/>
    </source>
</evidence>
<evidence type="ECO:0000256" key="6">
    <source>
        <dbReference type="ARBA" id="ARBA00020998"/>
    </source>
</evidence>
<comment type="catalytic activity">
    <reaction evidence="1">
        <text>1-(5-phospho-beta-D-ribosyl)-ATP + diphosphate = 5-phospho-alpha-D-ribose 1-diphosphate + ATP</text>
        <dbReference type="Rhea" id="RHEA:18473"/>
        <dbReference type="ChEBI" id="CHEBI:30616"/>
        <dbReference type="ChEBI" id="CHEBI:33019"/>
        <dbReference type="ChEBI" id="CHEBI:58017"/>
        <dbReference type="ChEBI" id="CHEBI:73183"/>
        <dbReference type="EC" id="2.4.2.17"/>
    </reaction>
</comment>
<accession>A0A1Y1XN25</accession>
<comment type="caution">
    <text evidence="16">The sequence shown here is derived from an EMBL/GenBank/DDBJ whole genome shotgun (WGS) entry which is preliminary data.</text>
</comment>
<keyword evidence="17" id="KW-1185">Reference proteome</keyword>
<dbReference type="InterPro" id="IPR020621">
    <property type="entry name" value="ATP-PRT_HisG_long"/>
</dbReference>
<dbReference type="HAMAP" id="MF_00079">
    <property type="entry name" value="HisG_Long"/>
    <property type="match status" value="1"/>
</dbReference>
<evidence type="ECO:0000256" key="2">
    <source>
        <dbReference type="ARBA" id="ARBA00004496"/>
    </source>
</evidence>
<feature type="domain" description="Histidine biosynthesis HisG C-terminal" evidence="15">
    <location>
        <begin position="227"/>
        <end position="299"/>
    </location>
</feature>
<dbReference type="Proteomes" id="UP000193944">
    <property type="component" value="Unassembled WGS sequence"/>
</dbReference>
<protein>
    <recommendedName>
        <fullName evidence="6">ATP phosphoribosyltransferase</fullName>
        <ecNumber evidence="5">2.4.2.17</ecNumber>
    </recommendedName>
</protein>
<dbReference type="SUPFAM" id="SSF54913">
    <property type="entry name" value="GlnB-like"/>
    <property type="match status" value="1"/>
</dbReference>
<keyword evidence="8" id="KW-0028">Amino-acid biosynthesis</keyword>
<dbReference type="EC" id="2.4.2.17" evidence="5"/>
<dbReference type="InterPro" id="IPR001348">
    <property type="entry name" value="ATP_PRibTrfase_HisG"/>
</dbReference>
<keyword evidence="10" id="KW-0808">Transferase</keyword>
<dbReference type="SUPFAM" id="SSF53850">
    <property type="entry name" value="Periplasmic binding protein-like II"/>
    <property type="match status" value="1"/>
</dbReference>
<evidence type="ECO:0000256" key="7">
    <source>
        <dbReference type="ARBA" id="ARBA00022490"/>
    </source>
</evidence>
<evidence type="ECO:0000256" key="13">
    <source>
        <dbReference type="ARBA" id="ARBA00023102"/>
    </source>
</evidence>
<dbReference type="InterPro" id="IPR013115">
    <property type="entry name" value="HisG_C"/>
</dbReference>
<dbReference type="AlphaFoldDB" id="A0A1Y1XN25"/>
<evidence type="ECO:0000256" key="5">
    <source>
        <dbReference type="ARBA" id="ARBA00011946"/>
    </source>
</evidence>
<name>A0A1Y1XN25_9FUNG</name>
<dbReference type="PANTHER" id="PTHR21403:SF8">
    <property type="entry name" value="ATP PHOSPHORIBOSYLTRANSFERASE"/>
    <property type="match status" value="1"/>
</dbReference>
<evidence type="ECO:0000256" key="8">
    <source>
        <dbReference type="ARBA" id="ARBA00022605"/>
    </source>
</evidence>
<keyword evidence="9" id="KW-0328">Glycosyltransferase</keyword>
<dbReference type="NCBIfam" id="TIGR03455">
    <property type="entry name" value="HisG_C-term"/>
    <property type="match status" value="1"/>
</dbReference>
<evidence type="ECO:0000256" key="11">
    <source>
        <dbReference type="ARBA" id="ARBA00022741"/>
    </source>
</evidence>
<proteinExistence type="inferred from homology"/>
<dbReference type="PANTHER" id="PTHR21403">
    <property type="entry name" value="ATP PHOSPHORIBOSYLTRANSFERASE ATP-PRTASE"/>
    <property type="match status" value="1"/>
</dbReference>
<dbReference type="EMBL" id="MCFG01000012">
    <property type="protein sequence ID" value="ORX87148.1"/>
    <property type="molecule type" value="Genomic_DNA"/>
</dbReference>
<dbReference type="GO" id="GO:0005524">
    <property type="term" value="F:ATP binding"/>
    <property type="evidence" value="ECO:0007669"/>
    <property type="project" value="UniProtKB-KW"/>
</dbReference>
<dbReference type="PROSITE" id="PS01316">
    <property type="entry name" value="ATP_P_PHORIBOSYLTR"/>
    <property type="match status" value="1"/>
</dbReference>
<dbReference type="InterPro" id="IPR011322">
    <property type="entry name" value="N-reg_PII-like_a/b"/>
</dbReference>
<dbReference type="Gene3D" id="3.30.70.120">
    <property type="match status" value="1"/>
</dbReference>
<keyword evidence="11" id="KW-0547">Nucleotide-binding</keyword>
<dbReference type="Pfam" id="PF08029">
    <property type="entry name" value="HisG_C"/>
    <property type="match status" value="1"/>
</dbReference>
<keyword evidence="12" id="KW-0067">ATP-binding</keyword>
<evidence type="ECO:0000259" key="15">
    <source>
        <dbReference type="Pfam" id="PF08029"/>
    </source>
</evidence>
<comment type="similarity">
    <text evidence="4">Belongs to the ATP phosphoribosyltransferase family.</text>
</comment>
<evidence type="ECO:0000256" key="3">
    <source>
        <dbReference type="ARBA" id="ARBA00004667"/>
    </source>
</evidence>
<dbReference type="NCBIfam" id="TIGR00070">
    <property type="entry name" value="hisG"/>
    <property type="match status" value="1"/>
</dbReference>